<dbReference type="Proteomes" id="UP001292094">
    <property type="component" value="Unassembled WGS sequence"/>
</dbReference>
<dbReference type="EMBL" id="JAWZYT010002513">
    <property type="protein sequence ID" value="KAK4303926.1"/>
    <property type="molecule type" value="Genomic_DNA"/>
</dbReference>
<reference evidence="1" key="1">
    <citation type="submission" date="2023-11" db="EMBL/GenBank/DDBJ databases">
        <title>Genome assemblies of two species of porcelain crab, Petrolisthes cinctipes and Petrolisthes manimaculis (Anomura: Porcellanidae).</title>
        <authorList>
            <person name="Angst P."/>
        </authorList>
    </citation>
    <scope>NUCLEOTIDE SEQUENCE</scope>
    <source>
        <strain evidence="1">PB745_02</strain>
        <tissue evidence="1">Gill</tissue>
    </source>
</reference>
<evidence type="ECO:0000313" key="1">
    <source>
        <dbReference type="EMBL" id="KAK4303926.1"/>
    </source>
</evidence>
<proteinExistence type="predicted"/>
<comment type="caution">
    <text evidence="1">The sequence shown here is derived from an EMBL/GenBank/DDBJ whole genome shotgun (WGS) entry which is preliminary data.</text>
</comment>
<organism evidence="1 2">
    <name type="scientific">Petrolisthes manimaculis</name>
    <dbReference type="NCBI Taxonomy" id="1843537"/>
    <lineage>
        <taxon>Eukaryota</taxon>
        <taxon>Metazoa</taxon>
        <taxon>Ecdysozoa</taxon>
        <taxon>Arthropoda</taxon>
        <taxon>Crustacea</taxon>
        <taxon>Multicrustacea</taxon>
        <taxon>Malacostraca</taxon>
        <taxon>Eumalacostraca</taxon>
        <taxon>Eucarida</taxon>
        <taxon>Decapoda</taxon>
        <taxon>Pleocyemata</taxon>
        <taxon>Anomura</taxon>
        <taxon>Galatheoidea</taxon>
        <taxon>Porcellanidae</taxon>
        <taxon>Petrolisthes</taxon>
    </lineage>
</organism>
<name>A0AAE1PAQ5_9EUCA</name>
<accession>A0AAE1PAQ5</accession>
<dbReference type="AlphaFoldDB" id="A0AAE1PAQ5"/>
<keyword evidence="2" id="KW-1185">Reference proteome</keyword>
<evidence type="ECO:0000313" key="2">
    <source>
        <dbReference type="Proteomes" id="UP001292094"/>
    </source>
</evidence>
<gene>
    <name evidence="1" type="ORF">Pmani_024100</name>
</gene>
<protein>
    <submittedName>
        <fullName evidence="1">Uncharacterized protein</fullName>
    </submittedName>
</protein>
<sequence length="99" mass="10984">MTTIRPTTNTRSINTFTIIARNTASHAAVRKDATQTTTCSAVSKDASVAPKTTLRKRNATTTAKPKRAAWDLRGRLLDTEAEIASYKTERERFNTQINT</sequence>